<evidence type="ECO:0000313" key="2">
    <source>
        <dbReference type="Proteomes" id="UP000503096"/>
    </source>
</evidence>
<dbReference type="InterPro" id="IPR025361">
    <property type="entry name" value="DUF4265"/>
</dbReference>
<name>A0A6M4H1V7_9PROT</name>
<sequence>MNVAEGFPTFERVQARSGNKTVRIILATPADPGNASRALLDGLIAIGCDYEGANRTYISVNIPPAVEFSAVGDYLIEHDAEWEYANPTHEQVDSGGIHDA</sequence>
<organism evidence="1 2">
    <name type="scientific">Usitatibacter palustris</name>
    <dbReference type="NCBI Taxonomy" id="2732487"/>
    <lineage>
        <taxon>Bacteria</taxon>
        <taxon>Pseudomonadati</taxon>
        <taxon>Pseudomonadota</taxon>
        <taxon>Betaproteobacteria</taxon>
        <taxon>Nitrosomonadales</taxon>
        <taxon>Usitatibacteraceae</taxon>
        <taxon>Usitatibacter</taxon>
    </lineage>
</organism>
<evidence type="ECO:0008006" key="3">
    <source>
        <dbReference type="Google" id="ProtNLM"/>
    </source>
</evidence>
<dbReference type="Pfam" id="PF14085">
    <property type="entry name" value="DUF4265"/>
    <property type="match status" value="1"/>
</dbReference>
<dbReference type="KEGG" id="upl:DSM104440_00285"/>
<keyword evidence="2" id="KW-1185">Reference proteome</keyword>
<dbReference type="AlphaFoldDB" id="A0A6M4H1V7"/>
<reference evidence="1 2" key="1">
    <citation type="submission" date="2020-04" db="EMBL/GenBank/DDBJ databases">
        <title>Usitatibacter rugosus gen. nov., sp. nov. and Usitatibacter palustris sp. nov., novel members of Usitatibacteraceae fam. nov. within the order Nitrosomonadales isolated from soil.</title>
        <authorList>
            <person name="Huber K.J."/>
            <person name="Neumann-Schaal M."/>
            <person name="Geppert A."/>
            <person name="Luckner M."/>
            <person name="Wanner G."/>
            <person name="Overmann J."/>
        </authorList>
    </citation>
    <scope>NUCLEOTIDE SEQUENCE [LARGE SCALE GENOMIC DNA]</scope>
    <source>
        <strain evidence="1 2">Swamp67</strain>
    </source>
</reference>
<dbReference type="EMBL" id="CP053073">
    <property type="protein sequence ID" value="QJR13501.1"/>
    <property type="molecule type" value="Genomic_DNA"/>
</dbReference>
<dbReference type="InParanoid" id="A0A6M4H1V7"/>
<proteinExistence type="predicted"/>
<dbReference type="Proteomes" id="UP000503096">
    <property type="component" value="Chromosome"/>
</dbReference>
<accession>A0A6M4H1V7</accession>
<protein>
    <recommendedName>
        <fullName evidence="3">DUF4265 domain-containing protein</fullName>
    </recommendedName>
</protein>
<evidence type="ECO:0000313" key="1">
    <source>
        <dbReference type="EMBL" id="QJR13501.1"/>
    </source>
</evidence>
<gene>
    <name evidence="1" type="ORF">DSM104440_00285</name>
</gene>